<reference evidence="3" key="1">
    <citation type="submission" date="2016-11" db="UniProtKB">
        <authorList>
            <consortium name="WormBaseParasite"/>
        </authorList>
    </citation>
    <scope>IDENTIFICATION</scope>
</reference>
<organism evidence="2 3">
    <name type="scientific">Macrostomum lignano</name>
    <dbReference type="NCBI Taxonomy" id="282301"/>
    <lineage>
        <taxon>Eukaryota</taxon>
        <taxon>Metazoa</taxon>
        <taxon>Spiralia</taxon>
        <taxon>Lophotrochozoa</taxon>
        <taxon>Platyhelminthes</taxon>
        <taxon>Rhabditophora</taxon>
        <taxon>Macrostomorpha</taxon>
        <taxon>Macrostomida</taxon>
        <taxon>Macrostomidae</taxon>
        <taxon>Macrostomum</taxon>
    </lineage>
</organism>
<evidence type="ECO:0000256" key="1">
    <source>
        <dbReference type="SAM" id="MobiDB-lite"/>
    </source>
</evidence>
<proteinExistence type="predicted"/>
<dbReference type="AlphaFoldDB" id="A0A1I8FKJ0"/>
<name>A0A1I8FKJ0_9PLAT</name>
<feature type="region of interest" description="Disordered" evidence="1">
    <location>
        <begin position="214"/>
        <end position="250"/>
    </location>
</feature>
<feature type="region of interest" description="Disordered" evidence="1">
    <location>
        <begin position="332"/>
        <end position="354"/>
    </location>
</feature>
<sequence length="538" mass="58259">MISSKKSFAALQLTYRTHFEDIHPVDPRSAMVASWRGTSSPCALHGRRCLRTTASVTWTRWSANSRSTERVSSSRFEPANAGRLQLQQGVLRTGGAEHCFMDSLKKMAATCSLNLDRAEFALLLVSSRQTRVASIRARRPLEESLMHPVDSFLRFFGRQRRQDLTRSSEARSWPSNCGHVTLELFRPSESTRNSLTTISIREWDRLRPRLRLPASRATPCGAAERDDFLEKTRGPPLSNKPTRRPAAPRTSGFAAVAPDVSASNRWVDRLLRYSFPLSTSDFSIWRSGDGLLQEEDKIEGFEKMTNTILMPSSTRPCSRGRSRVVAIGAALQPAPPARQKEPPPPSSVLSADAGASAAEAAAGASSFRPSCAAAQPPPPKPAAGLAHRRRCQPRRDKATLRSPPESRSGVEARFGARPSQPAPQAALKLELLPCAVAGLTPLPPRPSHCEAASAASSRQQQLLFGPQVRYTKLPPPPPAPLQRKLAGRRLTDHDGQPRAGSQVEAAGHQGPLPLVGLLKLLAPPAAPAGSMGVAAGHV</sequence>
<keyword evidence="2" id="KW-1185">Reference proteome</keyword>
<accession>A0A1I8FKJ0</accession>
<feature type="region of interest" description="Disordered" evidence="1">
    <location>
        <begin position="368"/>
        <end position="422"/>
    </location>
</feature>
<dbReference type="WBParaSite" id="maker-unitig_37846-snap-gene-0.2-mRNA-1">
    <property type="protein sequence ID" value="maker-unitig_37846-snap-gene-0.2-mRNA-1"/>
    <property type="gene ID" value="maker-unitig_37846-snap-gene-0.2"/>
</dbReference>
<dbReference type="Proteomes" id="UP000095280">
    <property type="component" value="Unplaced"/>
</dbReference>
<evidence type="ECO:0000313" key="2">
    <source>
        <dbReference type="Proteomes" id="UP000095280"/>
    </source>
</evidence>
<feature type="compositionally biased region" description="Basic and acidic residues" evidence="1">
    <location>
        <begin position="223"/>
        <end position="233"/>
    </location>
</feature>
<evidence type="ECO:0000313" key="3">
    <source>
        <dbReference type="WBParaSite" id="maker-unitig_37846-snap-gene-0.2-mRNA-1"/>
    </source>
</evidence>
<protein>
    <submittedName>
        <fullName evidence="3">Protein kinase domain-containing protein</fullName>
    </submittedName>
</protein>